<comment type="caution">
    <text evidence="4">The sequence shown here is derived from an EMBL/GenBank/DDBJ whole genome shotgun (WGS) entry which is preliminary data.</text>
</comment>
<dbReference type="OMA" id="SWPGANH"/>
<dbReference type="InterPro" id="IPR036928">
    <property type="entry name" value="AS_sf"/>
</dbReference>
<feature type="non-terminal residue" evidence="4">
    <location>
        <position position="612"/>
    </location>
</feature>
<dbReference type="InterPro" id="IPR000120">
    <property type="entry name" value="Amidase"/>
</dbReference>
<dbReference type="Gene3D" id="3.90.1300.10">
    <property type="entry name" value="Amidase signature (AS) domain"/>
    <property type="match status" value="1"/>
</dbReference>
<dbReference type="InterPro" id="IPR023631">
    <property type="entry name" value="Amidase_dom"/>
</dbReference>
<gene>
    <name evidence="4" type="ORF">B7463_g9790</name>
</gene>
<evidence type="ECO:0000256" key="1">
    <source>
        <dbReference type="ARBA" id="ARBA00009199"/>
    </source>
</evidence>
<dbReference type="Pfam" id="PF01425">
    <property type="entry name" value="Amidase"/>
    <property type="match status" value="1"/>
</dbReference>
<accession>A0A3E2GZK6</accession>
<dbReference type="AlphaFoldDB" id="A0A3E2GZK6"/>
<feature type="non-terminal residue" evidence="4">
    <location>
        <position position="1"/>
    </location>
</feature>
<reference evidence="4 5" key="1">
    <citation type="submission" date="2018-05" db="EMBL/GenBank/DDBJ databases">
        <title>Draft genome sequence of Scytalidium lignicola DSM 105466, a ubiquitous saprotrophic fungus.</title>
        <authorList>
            <person name="Buettner E."/>
            <person name="Gebauer A.M."/>
            <person name="Hofrichter M."/>
            <person name="Liers C."/>
            <person name="Kellner H."/>
        </authorList>
    </citation>
    <scope>NUCLEOTIDE SEQUENCE [LARGE SCALE GENOMIC DNA]</scope>
    <source>
        <strain evidence="4 5">DSM 105466</strain>
    </source>
</reference>
<dbReference type="STRING" id="5539.A0A3E2GZK6"/>
<feature type="domain" description="Amidase" evidence="3">
    <location>
        <begin position="155"/>
        <end position="573"/>
    </location>
</feature>
<evidence type="ECO:0000259" key="3">
    <source>
        <dbReference type="Pfam" id="PF01425"/>
    </source>
</evidence>
<proteinExistence type="inferred from homology"/>
<name>A0A3E2GZK6_SCYLI</name>
<protein>
    <recommendedName>
        <fullName evidence="3">Amidase domain-containing protein</fullName>
    </recommendedName>
</protein>
<keyword evidence="5" id="KW-1185">Reference proteome</keyword>
<dbReference type="GO" id="GO:0003824">
    <property type="term" value="F:catalytic activity"/>
    <property type="evidence" value="ECO:0007669"/>
    <property type="project" value="InterPro"/>
</dbReference>
<comment type="similarity">
    <text evidence="1">Belongs to the amidase family.</text>
</comment>
<dbReference type="SUPFAM" id="SSF75304">
    <property type="entry name" value="Amidase signature (AS) enzymes"/>
    <property type="match status" value="1"/>
</dbReference>
<evidence type="ECO:0000313" key="4">
    <source>
        <dbReference type="EMBL" id="RFU26548.1"/>
    </source>
</evidence>
<dbReference type="EMBL" id="NCSJ02000255">
    <property type="protein sequence ID" value="RFU26548.1"/>
    <property type="molecule type" value="Genomic_DNA"/>
</dbReference>
<dbReference type="PANTHER" id="PTHR11895">
    <property type="entry name" value="TRANSAMIDASE"/>
    <property type="match status" value="1"/>
</dbReference>
<dbReference type="PROSITE" id="PS00571">
    <property type="entry name" value="AMIDASES"/>
    <property type="match status" value="1"/>
</dbReference>
<dbReference type="OrthoDB" id="421993at2759"/>
<dbReference type="PANTHER" id="PTHR11895:SF67">
    <property type="entry name" value="AMIDASE DOMAIN-CONTAINING PROTEIN"/>
    <property type="match status" value="1"/>
</dbReference>
<organism evidence="4 5">
    <name type="scientific">Scytalidium lignicola</name>
    <name type="common">Hyphomycete</name>
    <dbReference type="NCBI Taxonomy" id="5539"/>
    <lineage>
        <taxon>Eukaryota</taxon>
        <taxon>Fungi</taxon>
        <taxon>Dikarya</taxon>
        <taxon>Ascomycota</taxon>
        <taxon>Pezizomycotina</taxon>
        <taxon>Leotiomycetes</taxon>
        <taxon>Leotiomycetes incertae sedis</taxon>
        <taxon>Scytalidium</taxon>
    </lineage>
</organism>
<evidence type="ECO:0000256" key="2">
    <source>
        <dbReference type="SAM" id="MobiDB-lite"/>
    </source>
</evidence>
<evidence type="ECO:0000313" key="5">
    <source>
        <dbReference type="Proteomes" id="UP000258309"/>
    </source>
</evidence>
<dbReference type="InterPro" id="IPR020556">
    <property type="entry name" value="Amidase_CS"/>
</dbReference>
<dbReference type="Proteomes" id="UP000258309">
    <property type="component" value="Unassembled WGS sequence"/>
</dbReference>
<feature type="region of interest" description="Disordered" evidence="2">
    <location>
        <begin position="1"/>
        <end position="23"/>
    </location>
</feature>
<sequence>MKDPDARKKFLNYPDPRQGPTVPYQVKRKSNPALSGLTLIVSAWLLETFKFIRAYIWQNTGFSGLRPIRKYLESYEPRHDPTVIPLENPFVSNGDLPDSIPIESLPRYNMAKYYSVADYRTMYLSGELTPLAVAKALLPLIRRDITPKGEHSIAWFDTKADQVLAAAKASTLRYQKNCPLGPLDGVPTAVKDEYDMDGYRTCLGSKNDYTTEAEPGQSVVSWCVQKIDEAGMINLGKLSMHEFGLDTSGNNPIYGTPPNPYNPNYYTGGSSSGSAYAVAAGLIPVALGSDGGGSIRIPSSFCSASGLKPTHNRVSHYPGMNYSNTCAVNGPLAADVRSLAAFFQIVSIPDPTSSFPQPCPLVYQPSRPKLLGIPEAWFSRSTPAIQQLCRSLITKLVGQKGYTIVPIEIPFLVEGQLSHAMTVLTDATTMLPITKNLTAANKVMLALGTVTPASDYLLAQKLRTLLMQHLAYLWKKYPGMIIVTPTTSCAGWRVKHRSAEMSYGVSDGDHTLKTMEYVWMANYAGLPAITVPAGFVVPEGRRNAGEVADEDVEGKIPVGLMGNGEWCSEDTLLQWGLDIEELGSERQSRSGIWVDVIARAKEEMRNGNVEDE</sequence>